<keyword evidence="2" id="KW-1133">Transmembrane helix</keyword>
<keyword evidence="2" id="KW-0812">Transmembrane</keyword>
<proteinExistence type="predicted"/>
<feature type="region of interest" description="Disordered" evidence="1">
    <location>
        <begin position="56"/>
        <end position="100"/>
    </location>
</feature>
<evidence type="ECO:0000313" key="3">
    <source>
        <dbReference type="EMBL" id="SDB88391.1"/>
    </source>
</evidence>
<dbReference type="EMBL" id="FMYF01000006">
    <property type="protein sequence ID" value="SDB88391.1"/>
    <property type="molecule type" value="Genomic_DNA"/>
</dbReference>
<keyword evidence="2" id="KW-0472">Membrane</keyword>
<feature type="compositionally biased region" description="Polar residues" evidence="1">
    <location>
        <begin position="90"/>
        <end position="100"/>
    </location>
</feature>
<reference evidence="3 4" key="1">
    <citation type="submission" date="2016-06" db="EMBL/GenBank/DDBJ databases">
        <authorList>
            <person name="Olsen C.W."/>
            <person name="Carey S."/>
            <person name="Hinshaw L."/>
            <person name="Karasin A.I."/>
        </authorList>
    </citation>
    <scope>NUCLEOTIDE SEQUENCE [LARGE SCALE GENOMIC DNA]</scope>
    <source>
        <strain evidence="3 4">LZ-22</strain>
    </source>
</reference>
<accession>A0A1G6H2G1</accession>
<gene>
    <name evidence="3" type="ORF">GA0111570_10673</name>
</gene>
<feature type="transmembrane region" description="Helical" evidence="2">
    <location>
        <begin position="32"/>
        <end position="53"/>
    </location>
</feature>
<evidence type="ECO:0000313" key="4">
    <source>
        <dbReference type="Proteomes" id="UP000199086"/>
    </source>
</evidence>
<dbReference type="AlphaFoldDB" id="A0A1G6H2G1"/>
<dbReference type="STRING" id="1577474.GA0111570_10673"/>
<protein>
    <submittedName>
        <fullName evidence="3">Uncharacterized protein</fullName>
    </submittedName>
</protein>
<organism evidence="3 4">
    <name type="scientific">Raineyella antarctica</name>
    <dbReference type="NCBI Taxonomy" id="1577474"/>
    <lineage>
        <taxon>Bacteria</taxon>
        <taxon>Bacillati</taxon>
        <taxon>Actinomycetota</taxon>
        <taxon>Actinomycetes</taxon>
        <taxon>Propionibacteriales</taxon>
        <taxon>Propionibacteriaceae</taxon>
        <taxon>Raineyella</taxon>
    </lineage>
</organism>
<dbReference type="Proteomes" id="UP000199086">
    <property type="component" value="Unassembled WGS sequence"/>
</dbReference>
<evidence type="ECO:0000256" key="1">
    <source>
        <dbReference type="SAM" id="MobiDB-lite"/>
    </source>
</evidence>
<keyword evidence="4" id="KW-1185">Reference proteome</keyword>
<name>A0A1G6H2G1_9ACTN</name>
<sequence length="100" mass="10495">MNVIAPLLAGPVPLQTLPGWPQVPTITLVDNLVWILFLPLAVFVVIAVIHLAATHGKEDRSLHPPTEPLGISSGEQKAPAVTTGARSDESTGGSHALNQH</sequence>
<evidence type="ECO:0000256" key="2">
    <source>
        <dbReference type="SAM" id="Phobius"/>
    </source>
</evidence>